<comment type="caution">
    <text evidence="6">The sequence shown here is derived from an EMBL/GenBank/DDBJ whole genome shotgun (WGS) entry which is preliminary data.</text>
</comment>
<evidence type="ECO:0000313" key="6">
    <source>
        <dbReference type="EMBL" id="MFB9530183.1"/>
    </source>
</evidence>
<dbReference type="Proteomes" id="UP001589646">
    <property type="component" value="Unassembled WGS sequence"/>
</dbReference>
<evidence type="ECO:0000256" key="2">
    <source>
        <dbReference type="ARBA" id="ARBA00022741"/>
    </source>
</evidence>
<dbReference type="InterPro" id="IPR003439">
    <property type="entry name" value="ABC_transporter-like_ATP-bd"/>
</dbReference>
<dbReference type="PANTHER" id="PTHR19211">
    <property type="entry name" value="ATP-BINDING TRANSPORT PROTEIN-RELATED"/>
    <property type="match status" value="1"/>
</dbReference>
<dbReference type="PROSITE" id="PS50893">
    <property type="entry name" value="ABC_TRANSPORTER_2"/>
    <property type="match status" value="2"/>
</dbReference>
<dbReference type="Gene3D" id="3.40.50.300">
    <property type="entry name" value="P-loop containing nucleotide triphosphate hydrolases"/>
    <property type="match status" value="2"/>
</dbReference>
<feature type="coiled-coil region" evidence="4">
    <location>
        <begin position="261"/>
        <end position="306"/>
    </location>
</feature>
<evidence type="ECO:0000259" key="5">
    <source>
        <dbReference type="PROSITE" id="PS50893"/>
    </source>
</evidence>
<dbReference type="EMBL" id="JBHMCE010000008">
    <property type="protein sequence ID" value="MFB9530183.1"/>
    <property type="molecule type" value="Genomic_DNA"/>
</dbReference>
<sequence>MTAADVAPVVVPESLSPLPGGFGAPGSRTYEVFHMSDAFIICSNLSFSWPDDTPVFSDLSFTVGAGRTGLVAPNGAGKSTLLKLIAGEYRPGGGSVSVNGVLGYLPQSLPLAGDLTVAEVLGIAPVVAALDAIESGDASEEHFTTIGNDWDIEERTRAQLDRLGLGDLELARTLRTLSGGQVVSLGLAAQLLRRPDVLLLDEPTNNLDLDARRKLYAVLGDWTGCLLVVGHDRALLDCMDRIAELDRGEVRFYGGDFTAYEQAVRTEQEAAERNVRSAEQELKREKREMQQARERAERRASNAARNLKNAGLPRIFAGNMKRGAQESAGRAGQTHAARVGDAKARLDEAGRTLRDDQRIALRLPGTNVPAGRTVFLGEHLQARGLFAEPGIDLTIRGPERIALTGPNGAGKSTLLRLVSGELEPDGGSARRADGRIASLSQRLDLLDVERTVAENLAAFAPGMPEAERMNLLARFLFRGARAHLPVGVLSGGERLRATLACVLCAEPAPQLLLLDEPTNNLDLTSVGQLESALGAYEGAFVVVSHDERFLTEIGVDRWLELSGGRLLETGGLAGE</sequence>
<keyword evidence="2" id="KW-0547">Nucleotide-binding</keyword>
<dbReference type="PANTHER" id="PTHR19211:SF6">
    <property type="entry name" value="BLL7188 PROTEIN"/>
    <property type="match status" value="1"/>
</dbReference>
<feature type="domain" description="ABC transporter" evidence="5">
    <location>
        <begin position="40"/>
        <end position="272"/>
    </location>
</feature>
<accession>A0ABV5Q5B1</accession>
<dbReference type="SMART" id="SM00382">
    <property type="entry name" value="AAA"/>
    <property type="match status" value="2"/>
</dbReference>
<keyword evidence="3 6" id="KW-0067">ATP-binding</keyword>
<protein>
    <submittedName>
        <fullName evidence="6">ABC-F family ATP-binding cassette domain-containing protein</fullName>
    </submittedName>
</protein>
<reference evidence="6 7" key="1">
    <citation type="submission" date="2024-09" db="EMBL/GenBank/DDBJ databases">
        <authorList>
            <person name="Sun Q."/>
            <person name="Mori K."/>
        </authorList>
    </citation>
    <scope>NUCLEOTIDE SEQUENCE [LARGE SCALE GENOMIC DNA]</scope>
    <source>
        <strain evidence="6 7">JCM 3323</strain>
    </source>
</reference>
<dbReference type="SUPFAM" id="SSF52540">
    <property type="entry name" value="P-loop containing nucleoside triphosphate hydrolases"/>
    <property type="match status" value="2"/>
</dbReference>
<keyword evidence="1" id="KW-0677">Repeat</keyword>
<keyword evidence="7" id="KW-1185">Reference proteome</keyword>
<evidence type="ECO:0000256" key="3">
    <source>
        <dbReference type="ARBA" id="ARBA00022840"/>
    </source>
</evidence>
<feature type="domain" description="ABC transporter" evidence="5">
    <location>
        <begin position="371"/>
        <end position="573"/>
    </location>
</feature>
<dbReference type="InterPro" id="IPR050611">
    <property type="entry name" value="ABCF"/>
</dbReference>
<evidence type="ECO:0000313" key="7">
    <source>
        <dbReference type="Proteomes" id="UP001589646"/>
    </source>
</evidence>
<evidence type="ECO:0000256" key="4">
    <source>
        <dbReference type="SAM" id="Coils"/>
    </source>
</evidence>
<dbReference type="InterPro" id="IPR027417">
    <property type="entry name" value="P-loop_NTPase"/>
</dbReference>
<dbReference type="Pfam" id="PF00005">
    <property type="entry name" value="ABC_tran"/>
    <property type="match status" value="2"/>
</dbReference>
<gene>
    <name evidence="6" type="ORF">ACFFRN_26580</name>
</gene>
<dbReference type="InterPro" id="IPR003593">
    <property type="entry name" value="AAA+_ATPase"/>
</dbReference>
<organism evidence="6 7">
    <name type="scientific">Nonomuraea roseola</name>
    <dbReference type="NCBI Taxonomy" id="46179"/>
    <lineage>
        <taxon>Bacteria</taxon>
        <taxon>Bacillati</taxon>
        <taxon>Actinomycetota</taxon>
        <taxon>Actinomycetes</taxon>
        <taxon>Streptosporangiales</taxon>
        <taxon>Streptosporangiaceae</taxon>
        <taxon>Nonomuraea</taxon>
    </lineage>
</organism>
<dbReference type="RefSeq" id="WP_346125059.1">
    <property type="nucleotide sequence ID" value="NZ_JBHMCE010000008.1"/>
</dbReference>
<keyword evidence="4" id="KW-0175">Coiled coil</keyword>
<dbReference type="CDD" id="cd03221">
    <property type="entry name" value="ABCF_EF-3"/>
    <property type="match status" value="2"/>
</dbReference>
<dbReference type="GO" id="GO:0005524">
    <property type="term" value="F:ATP binding"/>
    <property type="evidence" value="ECO:0007669"/>
    <property type="project" value="UniProtKB-KW"/>
</dbReference>
<name>A0ABV5Q5B1_9ACTN</name>
<proteinExistence type="predicted"/>
<evidence type="ECO:0000256" key="1">
    <source>
        <dbReference type="ARBA" id="ARBA00022737"/>
    </source>
</evidence>